<dbReference type="FunFam" id="2.60.40.10:FF:000129">
    <property type="entry name" value="CLUMA_CG018772, isoform A"/>
    <property type="match status" value="1"/>
</dbReference>
<dbReference type="GO" id="GO:0032589">
    <property type="term" value="C:neuron projection membrane"/>
    <property type="evidence" value="ECO:0007669"/>
    <property type="project" value="TreeGrafter"/>
</dbReference>
<dbReference type="PANTHER" id="PTHR23279:SF36">
    <property type="entry name" value="DEFECTIVE PROBOSCIS EXTENSION RESPONSE 9, ISOFORM A"/>
    <property type="match status" value="1"/>
</dbReference>
<dbReference type="PROSITE" id="PS50835">
    <property type="entry name" value="IG_LIKE"/>
    <property type="match status" value="2"/>
</dbReference>
<dbReference type="OrthoDB" id="5969816at2759"/>
<feature type="domain" description="Ig-like" evidence="2">
    <location>
        <begin position="424"/>
        <end position="528"/>
    </location>
</feature>
<dbReference type="InterPro" id="IPR003598">
    <property type="entry name" value="Ig_sub2"/>
</dbReference>
<dbReference type="EnsemblMetazoa" id="SSS_9186s_mrna">
    <property type="protein sequence ID" value="KAF7492828.1"/>
    <property type="gene ID" value="SSS_9186"/>
</dbReference>
<dbReference type="SMART" id="SM00408">
    <property type="entry name" value="IGc2"/>
    <property type="match status" value="2"/>
</dbReference>
<reference evidence="3" key="2">
    <citation type="submission" date="2020-01" db="EMBL/GenBank/DDBJ databases">
        <authorList>
            <person name="Korhonen P.K.K."/>
            <person name="Guangxu M.G."/>
            <person name="Wang T.W."/>
            <person name="Stroehlein A.J.S."/>
            <person name="Young N.D."/>
            <person name="Ang C.-S.A."/>
            <person name="Fernando D.W.F."/>
            <person name="Lu H.L."/>
            <person name="Taylor S.T."/>
            <person name="Ehtesham M.E.M."/>
            <person name="Najaraj S.H.N."/>
            <person name="Harsha G.H.G."/>
            <person name="Madugundu A.M."/>
            <person name="Renuse S.R."/>
            <person name="Holt D.H."/>
            <person name="Pandey A.P."/>
            <person name="Papenfuss A.P."/>
            <person name="Gasser R.B.G."/>
            <person name="Fischer K.F."/>
        </authorList>
    </citation>
    <scope>NUCLEOTIDE SEQUENCE</scope>
    <source>
        <strain evidence="3">SSS_KF_BRIS2020</strain>
    </source>
</reference>
<feature type="region of interest" description="Disordered" evidence="1">
    <location>
        <begin position="38"/>
        <end position="71"/>
    </location>
</feature>
<reference evidence="5" key="1">
    <citation type="journal article" date="2020" name="PLoS Negl. Trop. Dis.">
        <title>High-quality nuclear genome for Sarcoptes scabiei-A critical resource for a neglected parasite.</title>
        <authorList>
            <person name="Korhonen P.K."/>
            <person name="Gasser R.B."/>
            <person name="Ma G."/>
            <person name="Wang T."/>
            <person name="Stroehlein A.J."/>
            <person name="Young N.D."/>
            <person name="Ang C.S."/>
            <person name="Fernando D.D."/>
            <person name="Lu H.C."/>
            <person name="Taylor S."/>
            <person name="Reynolds S.L."/>
            <person name="Mofiz E."/>
            <person name="Najaraj S.H."/>
            <person name="Gowda H."/>
            <person name="Madugundu A."/>
            <person name="Renuse S."/>
            <person name="Holt D."/>
            <person name="Pandey A."/>
            <person name="Papenfuss A.T."/>
            <person name="Fischer K."/>
        </authorList>
    </citation>
    <scope>NUCLEOTIDE SEQUENCE [LARGE SCALE GENOMIC DNA]</scope>
</reference>
<protein>
    <recommendedName>
        <fullName evidence="2">Ig-like domain-containing protein</fullName>
    </recommendedName>
</protein>
<dbReference type="AlphaFoldDB" id="A0A834RAB7"/>
<dbReference type="InterPro" id="IPR003599">
    <property type="entry name" value="Ig_sub"/>
</dbReference>
<organism evidence="3">
    <name type="scientific">Sarcoptes scabiei</name>
    <name type="common">Itch mite</name>
    <name type="synonym">Acarus scabiei</name>
    <dbReference type="NCBI Taxonomy" id="52283"/>
    <lineage>
        <taxon>Eukaryota</taxon>
        <taxon>Metazoa</taxon>
        <taxon>Ecdysozoa</taxon>
        <taxon>Arthropoda</taxon>
        <taxon>Chelicerata</taxon>
        <taxon>Arachnida</taxon>
        <taxon>Acari</taxon>
        <taxon>Acariformes</taxon>
        <taxon>Sarcoptiformes</taxon>
        <taxon>Astigmata</taxon>
        <taxon>Psoroptidia</taxon>
        <taxon>Sarcoptoidea</taxon>
        <taxon>Sarcoptidae</taxon>
        <taxon>Sarcoptinae</taxon>
        <taxon>Sarcoptes</taxon>
    </lineage>
</organism>
<sequence>MSISLSLKLNRSDLNDRHQFPQHQHQHQQKQQNRLLFASDDDGNDCDDNELPSLSSERSEIPAQPSSLSLSSSMAIKMNRSSEFNHHSNKSPRRRNLESEINKQLIRSLMPLSFQRSKSSVINQQQQQQSHYPHRHLNYLLKKRECLDNSMRYLFSFGDRRYSLIVQFILILEIFVSFNLIQLNSCDSILLNKKQQQYGHYHESRLSMKPSGSSLNLEKSPFQQQHKTKIRSRPLSLSLSSPSFAPASLTSTIQQQNYHFIDDDNVDNPISITNAKLAKIRFVRSFSEEFMSSSEERERGLQFFGGLSSGLGSSSSSLLSNGLGLTHKLASPYFDTESISTNVTISEGSRFVHLPCRVKQLVNRTLSWIRRQDVQILTVGTLTYTSDQRFKVIHIENSDDWSLMIDYPTKKDAGIYECQISTMPKMSLFIQLNVVVSKAKIIEGPTLYLSSGSILNLTCVVRDSPEPPDYIFWYHNGQVINYGSPRGIKVHTEKAKQTVSKLMIQKAQINDSGNYSCTPSNAEAAHIAVHIQNNANPAASIQHGKRSASREYGSNRAASTTNRLNNGYYRSEMMIASLNALFYYYYCNYYYGHQHQHHSYYYFHGSNT</sequence>
<evidence type="ECO:0000256" key="1">
    <source>
        <dbReference type="SAM" id="MobiDB-lite"/>
    </source>
</evidence>
<dbReference type="PANTHER" id="PTHR23279">
    <property type="entry name" value="DEFECTIVE PROBOSCIS EXTENSION RESPONSE DPR -RELATED"/>
    <property type="match status" value="1"/>
</dbReference>
<feature type="compositionally biased region" description="Acidic residues" evidence="1">
    <location>
        <begin position="39"/>
        <end position="50"/>
    </location>
</feature>
<dbReference type="Gene3D" id="2.60.40.10">
    <property type="entry name" value="Immunoglobulins"/>
    <property type="match status" value="2"/>
</dbReference>
<dbReference type="SUPFAM" id="SSF48726">
    <property type="entry name" value="Immunoglobulin"/>
    <property type="match status" value="2"/>
</dbReference>
<dbReference type="EMBL" id="WVUK01000056">
    <property type="protein sequence ID" value="KAF7492828.1"/>
    <property type="molecule type" value="Genomic_DNA"/>
</dbReference>
<dbReference type="InterPro" id="IPR007110">
    <property type="entry name" value="Ig-like_dom"/>
</dbReference>
<dbReference type="FunFam" id="2.60.40.10:FF:000533">
    <property type="entry name" value="Uncharacterized protein, isoform A"/>
    <property type="match status" value="1"/>
</dbReference>
<dbReference type="InterPro" id="IPR037448">
    <property type="entry name" value="Zig-8"/>
</dbReference>
<gene>
    <name evidence="3" type="ORF">SSS_9186</name>
</gene>
<dbReference type="InterPro" id="IPR036179">
    <property type="entry name" value="Ig-like_dom_sf"/>
</dbReference>
<dbReference type="InterPro" id="IPR013783">
    <property type="entry name" value="Ig-like_fold"/>
</dbReference>
<evidence type="ECO:0000313" key="3">
    <source>
        <dbReference type="EMBL" id="KAF7492828.1"/>
    </source>
</evidence>
<evidence type="ECO:0000313" key="5">
    <source>
        <dbReference type="Proteomes" id="UP000070412"/>
    </source>
</evidence>
<evidence type="ECO:0000313" key="4">
    <source>
        <dbReference type="EnsemblMetazoa" id="KAF7492828.1"/>
    </source>
</evidence>
<keyword evidence="5" id="KW-1185">Reference proteome</keyword>
<reference evidence="4" key="3">
    <citation type="submission" date="2022-06" db="UniProtKB">
        <authorList>
            <consortium name="EnsemblMetazoa"/>
        </authorList>
    </citation>
    <scope>IDENTIFICATION</scope>
</reference>
<feature type="domain" description="Ig-like" evidence="2">
    <location>
        <begin position="332"/>
        <end position="421"/>
    </location>
</feature>
<evidence type="ECO:0000259" key="2">
    <source>
        <dbReference type="PROSITE" id="PS50835"/>
    </source>
</evidence>
<dbReference type="GO" id="GO:0050808">
    <property type="term" value="P:synapse organization"/>
    <property type="evidence" value="ECO:0007669"/>
    <property type="project" value="TreeGrafter"/>
</dbReference>
<dbReference type="Proteomes" id="UP000070412">
    <property type="component" value="Unassembled WGS sequence"/>
</dbReference>
<accession>A0A834RAB7</accession>
<dbReference type="Pfam" id="PF13927">
    <property type="entry name" value="Ig_3"/>
    <property type="match status" value="1"/>
</dbReference>
<dbReference type="SMART" id="SM00409">
    <property type="entry name" value="IG"/>
    <property type="match status" value="2"/>
</dbReference>
<dbReference type="CDD" id="cd00096">
    <property type="entry name" value="Ig"/>
    <property type="match status" value="1"/>
</dbReference>
<proteinExistence type="predicted"/>
<name>A0A834RAB7_SARSC</name>